<evidence type="ECO:0000313" key="2">
    <source>
        <dbReference type="EMBL" id="KAA0054616.1"/>
    </source>
</evidence>
<name>A0A5A7UK43_CUCMM</name>
<evidence type="ECO:0000313" key="3">
    <source>
        <dbReference type="Proteomes" id="UP000321393"/>
    </source>
</evidence>
<feature type="region of interest" description="Disordered" evidence="1">
    <location>
        <begin position="37"/>
        <end position="88"/>
    </location>
</feature>
<reference evidence="2 3" key="1">
    <citation type="submission" date="2019-08" db="EMBL/GenBank/DDBJ databases">
        <title>Draft genome sequences of two oriental melons (Cucumis melo L. var makuwa).</title>
        <authorList>
            <person name="Kwon S.-Y."/>
        </authorList>
    </citation>
    <scope>NUCLEOTIDE SEQUENCE [LARGE SCALE GENOMIC DNA]</scope>
    <source>
        <strain evidence="3">cv. SW 3</strain>
        <tissue evidence="2">Leaf</tissue>
    </source>
</reference>
<sequence length="88" mass="9211">MGYGSPLTSFNANATPMETAALFPPYNSTLPMDHSFPKAAPVLPTSTGVVMKSDSDGEGENGSGGETEERSEENNGGNRVGDDEDIEE</sequence>
<organism evidence="2 3">
    <name type="scientific">Cucumis melo var. makuwa</name>
    <name type="common">Oriental melon</name>
    <dbReference type="NCBI Taxonomy" id="1194695"/>
    <lineage>
        <taxon>Eukaryota</taxon>
        <taxon>Viridiplantae</taxon>
        <taxon>Streptophyta</taxon>
        <taxon>Embryophyta</taxon>
        <taxon>Tracheophyta</taxon>
        <taxon>Spermatophyta</taxon>
        <taxon>Magnoliopsida</taxon>
        <taxon>eudicotyledons</taxon>
        <taxon>Gunneridae</taxon>
        <taxon>Pentapetalae</taxon>
        <taxon>rosids</taxon>
        <taxon>fabids</taxon>
        <taxon>Cucurbitales</taxon>
        <taxon>Cucurbitaceae</taxon>
        <taxon>Benincaseae</taxon>
        <taxon>Cucumis</taxon>
    </lineage>
</organism>
<gene>
    <name evidence="2" type="ORF">E6C27_scaffold24G004170</name>
</gene>
<evidence type="ECO:0000256" key="1">
    <source>
        <dbReference type="SAM" id="MobiDB-lite"/>
    </source>
</evidence>
<dbReference type="EMBL" id="SSTE01008830">
    <property type="protein sequence ID" value="KAA0054616.1"/>
    <property type="molecule type" value="Genomic_DNA"/>
</dbReference>
<accession>A0A5A7UK43</accession>
<proteinExistence type="predicted"/>
<dbReference type="Proteomes" id="UP000321393">
    <property type="component" value="Unassembled WGS sequence"/>
</dbReference>
<dbReference type="OrthoDB" id="1711136at2759"/>
<comment type="caution">
    <text evidence="2">The sequence shown here is derived from an EMBL/GenBank/DDBJ whole genome shotgun (WGS) entry which is preliminary data.</text>
</comment>
<dbReference type="AlphaFoldDB" id="A0A5A7UK43"/>
<protein>
    <submittedName>
        <fullName evidence="2">BOI-related E3 ubiquitin-protein ligase 2 isoform X1</fullName>
    </submittedName>
</protein>